<comment type="similarity">
    <text evidence="3">Belongs to the AAA ATPase family. Highly divergent.</text>
</comment>
<dbReference type="PANTHER" id="PTHR42960:SF1">
    <property type="entry name" value="YCF46 PROTEIN"/>
    <property type="match status" value="1"/>
</dbReference>
<evidence type="ECO:0000313" key="6">
    <source>
        <dbReference type="EMBL" id="MBD2198344.1"/>
    </source>
</evidence>
<dbReference type="InterPro" id="IPR003959">
    <property type="entry name" value="ATPase_AAA_core"/>
</dbReference>
<dbReference type="Gene3D" id="3.40.50.300">
    <property type="entry name" value="P-loop containing nucleotide triphosphate hydrolases"/>
    <property type="match status" value="1"/>
</dbReference>
<dbReference type="PANTHER" id="PTHR42960">
    <property type="entry name" value="YCF46 PROTEIN"/>
    <property type="match status" value="1"/>
</dbReference>
<protein>
    <recommendedName>
        <fullName evidence="4">Uncharacterized AAA domain-containing protein ycf46</fullName>
    </recommendedName>
</protein>
<comment type="caution">
    <text evidence="6">The sequence shown here is derived from an EMBL/GenBank/DDBJ whole genome shotgun (WGS) entry which is preliminary data.</text>
</comment>
<dbReference type="RefSeq" id="WP_190545875.1">
    <property type="nucleotide sequence ID" value="NZ_CAWPNO010000074.1"/>
</dbReference>
<keyword evidence="2" id="KW-0067">ATP-binding</keyword>
<evidence type="ECO:0000313" key="7">
    <source>
        <dbReference type="Proteomes" id="UP000658514"/>
    </source>
</evidence>
<keyword evidence="1" id="KW-0547">Nucleotide-binding</keyword>
<evidence type="ECO:0000256" key="3">
    <source>
        <dbReference type="ARBA" id="ARBA00038088"/>
    </source>
</evidence>
<dbReference type="InterPro" id="IPR003593">
    <property type="entry name" value="AAA+_ATPase"/>
</dbReference>
<evidence type="ECO:0000256" key="4">
    <source>
        <dbReference type="ARBA" id="ARBA00040480"/>
    </source>
</evidence>
<evidence type="ECO:0000259" key="5">
    <source>
        <dbReference type="SMART" id="SM00382"/>
    </source>
</evidence>
<reference evidence="6 7" key="1">
    <citation type="journal article" date="2020" name="ISME J.">
        <title>Comparative genomics reveals insights into cyanobacterial evolution and habitat adaptation.</title>
        <authorList>
            <person name="Chen M.Y."/>
            <person name="Teng W.K."/>
            <person name="Zhao L."/>
            <person name="Hu C.X."/>
            <person name="Zhou Y.K."/>
            <person name="Han B.P."/>
            <person name="Song L.R."/>
            <person name="Shu W.S."/>
        </authorList>
    </citation>
    <scope>NUCLEOTIDE SEQUENCE [LARGE SCALE GENOMIC DNA]</scope>
    <source>
        <strain evidence="6 7">FACHB-288</strain>
    </source>
</reference>
<dbReference type="EMBL" id="JACJQH010000040">
    <property type="protein sequence ID" value="MBD2198344.1"/>
    <property type="molecule type" value="Genomic_DNA"/>
</dbReference>
<dbReference type="InterPro" id="IPR052381">
    <property type="entry name" value="AAA_domain_protein"/>
</dbReference>
<keyword evidence="7" id="KW-1185">Reference proteome</keyword>
<dbReference type="SUPFAM" id="SSF52540">
    <property type="entry name" value="P-loop containing nucleoside triphosphate hydrolases"/>
    <property type="match status" value="1"/>
</dbReference>
<evidence type="ECO:0000256" key="2">
    <source>
        <dbReference type="ARBA" id="ARBA00022840"/>
    </source>
</evidence>
<proteinExistence type="inferred from homology"/>
<organism evidence="6 7">
    <name type="scientific">Calothrix parietina FACHB-288</name>
    <dbReference type="NCBI Taxonomy" id="2692896"/>
    <lineage>
        <taxon>Bacteria</taxon>
        <taxon>Bacillati</taxon>
        <taxon>Cyanobacteriota</taxon>
        <taxon>Cyanophyceae</taxon>
        <taxon>Nostocales</taxon>
        <taxon>Calotrichaceae</taxon>
        <taxon>Calothrix</taxon>
    </lineage>
</organism>
<evidence type="ECO:0000256" key="1">
    <source>
        <dbReference type="ARBA" id="ARBA00022741"/>
    </source>
</evidence>
<sequence>MNLSQLNLLIDSGIPIVCITASISERMTVLKQIHQECAINRNLPLYLWNAGWGCFKQVQFDSERCVTFPTVDSSKLQPRDDAIFAAFDDLLNSEINGIFIFENLQSLIQQDSISYLKNHAIKITSQIINIYYELKNTNNPKYLIILAMDDVELPQSLTQLIPNLSTPLPSHEIIDDFIRKSLSQKITDLPNNSDLSVLVNAASGLTLEEIRSGCAIAINSCPEFHSNTIALHLLDYKINRFRAFNLNFVSHSNVADFGGLDLLKKFLENVKLDFAPEARSANIPLPKGCLLVGPPGTGKTLAAHVSAKTLGFPLVCMDTAAVVSGSATHLKRLLERIEACAPVVLYFDELDKLFAASTPSGEDIDSRRILGTLLTWLQEKQSAVFVVASLNRLDALPPELTRVGRFDEIFYVGFPQAIERKEILMMHLARFDERYRNGGDRLTEKEWRILLNKTINCNGAELARMVEKAARALFHQGRDIHIGLSELLEQREMIVPLYVRDTDRILAIENRAKYICQPASTKDSSVFAPAITTYWGEPCVHS</sequence>
<dbReference type="InterPro" id="IPR027417">
    <property type="entry name" value="P-loop_NTPase"/>
</dbReference>
<feature type="domain" description="AAA+ ATPase" evidence="5">
    <location>
        <begin position="285"/>
        <end position="416"/>
    </location>
</feature>
<gene>
    <name evidence="6" type="ORF">H6G24_23030</name>
</gene>
<dbReference type="SMART" id="SM00382">
    <property type="entry name" value="AAA"/>
    <property type="match status" value="1"/>
</dbReference>
<dbReference type="Gene3D" id="1.10.8.60">
    <property type="match status" value="1"/>
</dbReference>
<dbReference type="Proteomes" id="UP000658514">
    <property type="component" value="Unassembled WGS sequence"/>
</dbReference>
<dbReference type="Pfam" id="PF00004">
    <property type="entry name" value="AAA"/>
    <property type="match status" value="1"/>
</dbReference>
<accession>A0ABR8AEJ2</accession>
<name>A0ABR8AEJ2_9CYAN</name>